<dbReference type="InterPro" id="IPR056252">
    <property type="entry name" value="Alfy-like_Arm-like"/>
</dbReference>
<protein>
    <recommendedName>
        <fullName evidence="2">Alfy-like armadillo-like repeat domain-containing protein</fullName>
    </recommendedName>
</protein>
<dbReference type="Pfam" id="PF23295">
    <property type="entry name" value="Arm_4"/>
    <property type="match status" value="1"/>
</dbReference>
<feature type="domain" description="Alfy-like armadillo-like repeat" evidence="2">
    <location>
        <begin position="25"/>
        <end position="205"/>
    </location>
</feature>
<gene>
    <name evidence="3" type="ORF">IM811_008033</name>
</gene>
<evidence type="ECO:0000256" key="1">
    <source>
        <dbReference type="SAM" id="MobiDB-lite"/>
    </source>
</evidence>
<organism evidence="3 4">
    <name type="scientific">Bionectria ochroleuca</name>
    <name type="common">Gliocladium roseum</name>
    <dbReference type="NCBI Taxonomy" id="29856"/>
    <lineage>
        <taxon>Eukaryota</taxon>
        <taxon>Fungi</taxon>
        <taxon>Dikarya</taxon>
        <taxon>Ascomycota</taxon>
        <taxon>Pezizomycotina</taxon>
        <taxon>Sordariomycetes</taxon>
        <taxon>Hypocreomycetidae</taxon>
        <taxon>Hypocreales</taxon>
        <taxon>Bionectriaceae</taxon>
        <taxon>Clonostachys</taxon>
    </lineage>
</organism>
<name>A0A8H7NJE3_BIOOC</name>
<dbReference type="Proteomes" id="UP000616885">
    <property type="component" value="Unassembled WGS sequence"/>
</dbReference>
<dbReference type="AlphaFoldDB" id="A0A8H7NJE3"/>
<comment type="caution">
    <text evidence="3">The sequence shown here is derived from an EMBL/GenBank/DDBJ whole genome shotgun (WGS) entry which is preliminary data.</text>
</comment>
<sequence>MSALPRRYRSSTSASNSTPTKSKSLEVLTALLDGVDPAAGPRCEDGYPDASKLVKGLRQIAQHVGVASNSSHQDDFRHARGFERILDVLRAFSGFYDPKKRSDVDMLLLFTLLGECLTVLSAALRDHAGNRRFFRFKVEGGGWESLEQTIASIGLGGAEPDPWISCHVFGKLLAFALDDEGPDLLCTSIAKTLHSSQDDSLDDSTGEIKNNSKYTDADIGGDEQWDLVLAKSIEISDQTYGRLLMPRLLSGIRRSSELL</sequence>
<evidence type="ECO:0000313" key="4">
    <source>
        <dbReference type="Proteomes" id="UP000616885"/>
    </source>
</evidence>
<feature type="compositionally biased region" description="Polar residues" evidence="1">
    <location>
        <begin position="10"/>
        <end position="22"/>
    </location>
</feature>
<evidence type="ECO:0000259" key="2">
    <source>
        <dbReference type="Pfam" id="PF23295"/>
    </source>
</evidence>
<proteinExistence type="predicted"/>
<reference evidence="3" key="1">
    <citation type="submission" date="2020-10" db="EMBL/GenBank/DDBJ databases">
        <title>High-Quality Genome Resource of Clonostachys rosea strain S41 by Oxford Nanopore Long-Read Sequencing.</title>
        <authorList>
            <person name="Wang H."/>
        </authorList>
    </citation>
    <scope>NUCLEOTIDE SEQUENCE</scope>
    <source>
        <strain evidence="3">S41</strain>
    </source>
</reference>
<accession>A0A8H7NJE3</accession>
<evidence type="ECO:0000313" key="3">
    <source>
        <dbReference type="EMBL" id="KAF9757089.1"/>
    </source>
</evidence>
<feature type="region of interest" description="Disordered" evidence="1">
    <location>
        <begin position="1"/>
        <end position="22"/>
    </location>
</feature>
<dbReference type="EMBL" id="JADCTT010000002">
    <property type="protein sequence ID" value="KAF9757089.1"/>
    <property type="molecule type" value="Genomic_DNA"/>
</dbReference>